<keyword evidence="4" id="KW-1185">Reference proteome</keyword>
<keyword evidence="2" id="KW-0732">Signal</keyword>
<comment type="caution">
    <text evidence="3">The sequence shown here is derived from an EMBL/GenBank/DDBJ whole genome shotgun (WGS) entry which is preliminary data.</text>
</comment>
<feature type="signal peptide" evidence="2">
    <location>
        <begin position="1"/>
        <end position="22"/>
    </location>
</feature>
<dbReference type="InterPro" id="IPR025737">
    <property type="entry name" value="FApF"/>
</dbReference>
<feature type="chain" id="PRO_5015528216" description="Transporter" evidence="2">
    <location>
        <begin position="23"/>
        <end position="338"/>
    </location>
</feature>
<accession>A0A2S7WB40</accession>
<name>A0A2S7WB40_9FLAO</name>
<protein>
    <recommendedName>
        <fullName evidence="5">Transporter</fullName>
    </recommendedName>
</protein>
<dbReference type="Proteomes" id="UP000237608">
    <property type="component" value="Unassembled WGS sequence"/>
</dbReference>
<dbReference type="RefSeq" id="WP_105046001.1">
    <property type="nucleotide sequence ID" value="NZ_CP150662.1"/>
</dbReference>
<feature type="region of interest" description="Disordered" evidence="1">
    <location>
        <begin position="319"/>
        <end position="338"/>
    </location>
</feature>
<evidence type="ECO:0000313" key="4">
    <source>
        <dbReference type="Proteomes" id="UP000237608"/>
    </source>
</evidence>
<feature type="compositionally biased region" description="Basic residues" evidence="1">
    <location>
        <begin position="322"/>
        <end position="338"/>
    </location>
</feature>
<gene>
    <name evidence="3" type="ORF">BTO13_06175</name>
</gene>
<dbReference type="OrthoDB" id="1421312at2"/>
<dbReference type="Pfam" id="PF13557">
    <property type="entry name" value="Phenol_MetA_deg"/>
    <property type="match status" value="1"/>
</dbReference>
<dbReference type="AlphaFoldDB" id="A0A2S7WB40"/>
<proteinExistence type="predicted"/>
<sequence>MKKPKILFAIVILFLGFESVFAQYTDVINSNKPGFSESPYSVGTGVYQFENSLFLRNLNTDNSFSVPKSFGFDMLFRTSFFLERLELNAQMSLQRDQIFSSINPSEKMNVTGFGRFVIGAKYLIFEQKYEDKSKEVRSWVRRNAFDKKRLIPSVAVYAGVNTDFVSENYKTGSMSPKFGILLQNDLTNEFNLITNIFYDKVGTDFPEFSYIITATQNFNQRWSGFIENQTIFQENFNHTNIGGGLAYLFTKNMQFNASARFLAEGNASGFYGSLGVSYRIDKHKDSFINVDDNGNEISDTPISRYNKKQGSFFSRIFGSKNKNQKKSNRKRTKRRRNN</sequence>
<evidence type="ECO:0008006" key="5">
    <source>
        <dbReference type="Google" id="ProtNLM"/>
    </source>
</evidence>
<organism evidence="3 4">
    <name type="scientific">Polaribacter gangjinensis</name>
    <dbReference type="NCBI Taxonomy" id="574710"/>
    <lineage>
        <taxon>Bacteria</taxon>
        <taxon>Pseudomonadati</taxon>
        <taxon>Bacteroidota</taxon>
        <taxon>Flavobacteriia</taxon>
        <taxon>Flavobacteriales</taxon>
        <taxon>Flavobacteriaceae</taxon>
    </lineage>
</organism>
<evidence type="ECO:0000256" key="1">
    <source>
        <dbReference type="SAM" id="MobiDB-lite"/>
    </source>
</evidence>
<reference evidence="3 4" key="1">
    <citation type="submission" date="2016-12" db="EMBL/GenBank/DDBJ databases">
        <title>Trade-off between light-utilization and light-protection in marine flavobacteria.</title>
        <authorList>
            <person name="Kumagai Y."/>
            <person name="Yoshizawa S."/>
            <person name="Kogure K."/>
            <person name="Iwasaki W."/>
        </authorList>
    </citation>
    <scope>NUCLEOTIDE SEQUENCE [LARGE SCALE GENOMIC DNA]</scope>
    <source>
        <strain evidence="3 4">KCTC 22729</strain>
    </source>
</reference>
<evidence type="ECO:0000256" key="2">
    <source>
        <dbReference type="SAM" id="SignalP"/>
    </source>
</evidence>
<dbReference type="EMBL" id="MSCL01000001">
    <property type="protein sequence ID" value="PQJ74858.1"/>
    <property type="molecule type" value="Genomic_DNA"/>
</dbReference>
<evidence type="ECO:0000313" key="3">
    <source>
        <dbReference type="EMBL" id="PQJ74858.1"/>
    </source>
</evidence>